<dbReference type="AlphaFoldDB" id="A0A0L0SSK1"/>
<name>A0A0L0SSK1_ALLM3</name>
<dbReference type="InterPro" id="IPR007877">
    <property type="entry name" value="DUF707"/>
</dbReference>
<reference evidence="1 2" key="1">
    <citation type="submission" date="2009-11" db="EMBL/GenBank/DDBJ databases">
        <title>Annotation of Allomyces macrogynus ATCC 38327.</title>
        <authorList>
            <consortium name="The Broad Institute Genome Sequencing Platform"/>
            <person name="Russ C."/>
            <person name="Cuomo C."/>
            <person name="Burger G."/>
            <person name="Gray M.W."/>
            <person name="Holland P.W.H."/>
            <person name="King N."/>
            <person name="Lang F.B.F."/>
            <person name="Roger A.J."/>
            <person name="Ruiz-Trillo I."/>
            <person name="Young S.K."/>
            <person name="Zeng Q."/>
            <person name="Gargeya S."/>
            <person name="Fitzgerald M."/>
            <person name="Haas B."/>
            <person name="Abouelleil A."/>
            <person name="Alvarado L."/>
            <person name="Arachchi H.M."/>
            <person name="Berlin A."/>
            <person name="Chapman S.B."/>
            <person name="Gearin G."/>
            <person name="Goldberg J."/>
            <person name="Griggs A."/>
            <person name="Gujja S."/>
            <person name="Hansen M."/>
            <person name="Heiman D."/>
            <person name="Howarth C."/>
            <person name="Larimer J."/>
            <person name="Lui A."/>
            <person name="MacDonald P.J.P."/>
            <person name="McCowen C."/>
            <person name="Montmayeur A."/>
            <person name="Murphy C."/>
            <person name="Neiman D."/>
            <person name="Pearson M."/>
            <person name="Priest M."/>
            <person name="Roberts A."/>
            <person name="Saif S."/>
            <person name="Shea T."/>
            <person name="Sisk P."/>
            <person name="Stolte C."/>
            <person name="Sykes S."/>
            <person name="Wortman J."/>
            <person name="Nusbaum C."/>
            <person name="Birren B."/>
        </authorList>
    </citation>
    <scope>NUCLEOTIDE SEQUENCE [LARGE SCALE GENOMIC DNA]</scope>
    <source>
        <strain evidence="1 2">ATCC 38327</strain>
    </source>
</reference>
<dbReference type="EMBL" id="GG745347">
    <property type="protein sequence ID" value="KNE65461.1"/>
    <property type="molecule type" value="Genomic_DNA"/>
</dbReference>
<accession>A0A0L0SSK1</accession>
<keyword evidence="2" id="KW-1185">Reference proteome</keyword>
<dbReference type="Pfam" id="PF05212">
    <property type="entry name" value="DUF707"/>
    <property type="match status" value="1"/>
</dbReference>
<dbReference type="VEuPathDB" id="FungiDB:AMAG_11084"/>
<sequence length="414" mass="46316">MSRTSSSSSILSVAGPRRRTLRRWVALAMTAAMLAGVLALLVTSAAEIAARLRAVRLNHVTAAAPLAAVDETLKGESYPVGNDTKSASTADVVHYYRSRIDASFAHMEHGMGHLEAHAQPVTRKLGLVVVPAGEHAKRRVDRLVAQFGLDQFTFLLCVWDNSTWDEFAWARNVTVVRARGQTKMWFVKRFVPPEVVQNYDYVWLLDDDMAIDMNWSPVDATHVMKAYNVHFAQPSLTFGSHFLQAKIQRRVPLYKVGHWANFVEVLAPIISRGAYACAWQLIPSDTHSSWGVDNLFYPACGVIGYCRFAILDAFPMAHLDTKSFSGAMRTKLDELRATKEALDGFCTDVRAGHGPNGTVPRAFCDRLARRNVFREYETFAEMRPADTVESVKCFEEPGVMGRMTAVPWWYARVV</sequence>
<proteinExistence type="predicted"/>
<gene>
    <name evidence="1" type="ORF">AMAG_11084</name>
</gene>
<evidence type="ECO:0000313" key="1">
    <source>
        <dbReference type="EMBL" id="KNE65461.1"/>
    </source>
</evidence>
<dbReference type="PANTHER" id="PTHR31210:SF43">
    <property type="entry name" value="STORAGE PROTEIN-RELATED"/>
    <property type="match status" value="1"/>
</dbReference>
<protein>
    <submittedName>
        <fullName evidence="1">Uncharacterized protein</fullName>
    </submittedName>
</protein>
<dbReference type="PANTHER" id="PTHR31210">
    <property type="entry name" value="OS06G0731900 PROTEIN"/>
    <property type="match status" value="1"/>
</dbReference>
<dbReference type="OrthoDB" id="9985979at2759"/>
<dbReference type="Proteomes" id="UP000054350">
    <property type="component" value="Unassembled WGS sequence"/>
</dbReference>
<reference evidence="2" key="2">
    <citation type="submission" date="2009-11" db="EMBL/GenBank/DDBJ databases">
        <title>The Genome Sequence of Allomyces macrogynus strain ATCC 38327.</title>
        <authorList>
            <consortium name="The Broad Institute Genome Sequencing Platform"/>
            <person name="Russ C."/>
            <person name="Cuomo C."/>
            <person name="Shea T."/>
            <person name="Young S.K."/>
            <person name="Zeng Q."/>
            <person name="Koehrsen M."/>
            <person name="Haas B."/>
            <person name="Borodovsky M."/>
            <person name="Guigo R."/>
            <person name="Alvarado L."/>
            <person name="Berlin A."/>
            <person name="Borenstein D."/>
            <person name="Chen Z."/>
            <person name="Engels R."/>
            <person name="Freedman E."/>
            <person name="Gellesch M."/>
            <person name="Goldberg J."/>
            <person name="Griggs A."/>
            <person name="Gujja S."/>
            <person name="Heiman D."/>
            <person name="Hepburn T."/>
            <person name="Howarth C."/>
            <person name="Jen D."/>
            <person name="Larson L."/>
            <person name="Lewis B."/>
            <person name="Mehta T."/>
            <person name="Park D."/>
            <person name="Pearson M."/>
            <person name="Roberts A."/>
            <person name="Saif S."/>
            <person name="Shenoy N."/>
            <person name="Sisk P."/>
            <person name="Stolte C."/>
            <person name="Sykes S."/>
            <person name="Walk T."/>
            <person name="White J."/>
            <person name="Yandava C."/>
            <person name="Burger G."/>
            <person name="Gray M.W."/>
            <person name="Holland P.W.H."/>
            <person name="King N."/>
            <person name="Lang F.B.F."/>
            <person name="Roger A.J."/>
            <person name="Ruiz-Trillo I."/>
            <person name="Lander E."/>
            <person name="Nusbaum C."/>
        </authorList>
    </citation>
    <scope>NUCLEOTIDE SEQUENCE [LARGE SCALE GENOMIC DNA]</scope>
    <source>
        <strain evidence="2">ATCC 38327</strain>
    </source>
</reference>
<organism evidence="1 2">
    <name type="scientific">Allomyces macrogynus (strain ATCC 38327)</name>
    <name type="common">Allomyces javanicus var. macrogynus</name>
    <dbReference type="NCBI Taxonomy" id="578462"/>
    <lineage>
        <taxon>Eukaryota</taxon>
        <taxon>Fungi</taxon>
        <taxon>Fungi incertae sedis</taxon>
        <taxon>Blastocladiomycota</taxon>
        <taxon>Blastocladiomycetes</taxon>
        <taxon>Blastocladiales</taxon>
        <taxon>Blastocladiaceae</taxon>
        <taxon>Allomyces</taxon>
    </lineage>
</organism>
<evidence type="ECO:0000313" key="2">
    <source>
        <dbReference type="Proteomes" id="UP000054350"/>
    </source>
</evidence>